<organism evidence="1">
    <name type="scientific">Rhizophora mucronata</name>
    <name type="common">Asiatic mangrove</name>
    <dbReference type="NCBI Taxonomy" id="61149"/>
    <lineage>
        <taxon>Eukaryota</taxon>
        <taxon>Viridiplantae</taxon>
        <taxon>Streptophyta</taxon>
        <taxon>Embryophyta</taxon>
        <taxon>Tracheophyta</taxon>
        <taxon>Spermatophyta</taxon>
        <taxon>Magnoliopsida</taxon>
        <taxon>eudicotyledons</taxon>
        <taxon>Gunneridae</taxon>
        <taxon>Pentapetalae</taxon>
        <taxon>rosids</taxon>
        <taxon>fabids</taxon>
        <taxon>Malpighiales</taxon>
        <taxon>Rhizophoraceae</taxon>
        <taxon>Rhizophora</taxon>
    </lineage>
</organism>
<dbReference type="EMBL" id="GGEC01091722">
    <property type="protein sequence ID" value="MBX72206.1"/>
    <property type="molecule type" value="Transcribed_RNA"/>
</dbReference>
<reference evidence="1" key="1">
    <citation type="submission" date="2018-02" db="EMBL/GenBank/DDBJ databases">
        <title>Rhizophora mucronata_Transcriptome.</title>
        <authorList>
            <person name="Meera S.P."/>
            <person name="Sreeshan A."/>
            <person name="Augustine A."/>
        </authorList>
    </citation>
    <scope>NUCLEOTIDE SEQUENCE</scope>
    <source>
        <tissue evidence="1">Leaf</tissue>
    </source>
</reference>
<name>A0A2P2QYV5_RHIMU</name>
<sequence>MPPSFQCLETALLRKLPALSSNILSNFGKYCAIL</sequence>
<proteinExistence type="predicted"/>
<dbReference type="AlphaFoldDB" id="A0A2P2QYV5"/>
<accession>A0A2P2QYV5</accession>
<evidence type="ECO:0000313" key="1">
    <source>
        <dbReference type="EMBL" id="MBX72206.1"/>
    </source>
</evidence>
<protein>
    <submittedName>
        <fullName evidence="1">Uncharacterized protein</fullName>
    </submittedName>
</protein>